<evidence type="ECO:0000256" key="1">
    <source>
        <dbReference type="SAM" id="SignalP"/>
    </source>
</evidence>
<dbReference type="Pfam" id="PF09992">
    <property type="entry name" value="NAGPA"/>
    <property type="match status" value="1"/>
</dbReference>
<accession>A0A0P1G130</accession>
<dbReference type="RefSeq" id="WP_058246007.1">
    <property type="nucleotide sequence ID" value="NZ_CYSE01000001.1"/>
</dbReference>
<dbReference type="EMBL" id="CYSE01000001">
    <property type="protein sequence ID" value="CUH75471.1"/>
    <property type="molecule type" value="Genomic_DNA"/>
</dbReference>
<keyword evidence="1" id="KW-0732">Signal</keyword>
<evidence type="ECO:0000313" key="4">
    <source>
        <dbReference type="Proteomes" id="UP000054935"/>
    </source>
</evidence>
<evidence type="ECO:0000313" key="3">
    <source>
        <dbReference type="EMBL" id="CUH75471.1"/>
    </source>
</evidence>
<dbReference type="AlphaFoldDB" id="A0A0P1G130"/>
<evidence type="ECO:0000259" key="2">
    <source>
        <dbReference type="Pfam" id="PF09992"/>
    </source>
</evidence>
<dbReference type="STRING" id="441103.TRN7648_00458"/>
<gene>
    <name evidence="3" type="ORF">TRN7648_00458</name>
</gene>
<feature type="chain" id="PRO_5006062998" evidence="1">
    <location>
        <begin position="23"/>
        <end position="248"/>
    </location>
</feature>
<protein>
    <submittedName>
        <fullName evidence="3">Exopolysaccharide biosynthesis protein related to N-acetylglucosamine-1-phosphodiester alpha-N-acetylglucosaminidase</fullName>
    </submittedName>
</protein>
<dbReference type="Proteomes" id="UP000054935">
    <property type="component" value="Unassembled WGS sequence"/>
</dbReference>
<sequence length="248" mass="27164">MREAAAFLVCLALMAMGSGASAVECRNVEFDGSRYAVCEVNAADEELHLFRADPSGQPYGHFAPLAEDLSRGGEELVFAMNAGMYHEDRSAVGHYVENGVEQMRVISNPGPGNFGLLPNGIFCIRPQRADVIETRDFLEQKPDCRDATQSGPMLVIDGELHPRFLPDSTSRYIRNGVGTSQDGTRVVFAISNNTVTFHEFARLFRDALGLPNALFLDGNVSRLFARDLNRADLGRRMGPIVAVTEGRP</sequence>
<feature type="domain" description="Phosphodiester glycosidase" evidence="2">
    <location>
        <begin position="76"/>
        <end position="225"/>
    </location>
</feature>
<organism evidence="3 4">
    <name type="scientific">Tropicibacter naphthalenivorans</name>
    <dbReference type="NCBI Taxonomy" id="441103"/>
    <lineage>
        <taxon>Bacteria</taxon>
        <taxon>Pseudomonadati</taxon>
        <taxon>Pseudomonadota</taxon>
        <taxon>Alphaproteobacteria</taxon>
        <taxon>Rhodobacterales</taxon>
        <taxon>Roseobacteraceae</taxon>
        <taxon>Tropicibacter</taxon>
    </lineage>
</organism>
<keyword evidence="4" id="KW-1185">Reference proteome</keyword>
<proteinExistence type="predicted"/>
<dbReference type="OrthoDB" id="5515706at2"/>
<reference evidence="3 4" key="1">
    <citation type="submission" date="2015-09" db="EMBL/GenBank/DDBJ databases">
        <authorList>
            <consortium name="Swine Surveillance"/>
        </authorList>
    </citation>
    <scope>NUCLEOTIDE SEQUENCE [LARGE SCALE GENOMIC DNA]</scope>
    <source>
        <strain evidence="3 4">CECT 7648</strain>
    </source>
</reference>
<name>A0A0P1G130_9RHOB</name>
<dbReference type="InterPro" id="IPR018711">
    <property type="entry name" value="NAGPA"/>
</dbReference>
<feature type="signal peptide" evidence="1">
    <location>
        <begin position="1"/>
        <end position="22"/>
    </location>
</feature>